<dbReference type="InterPro" id="IPR004294">
    <property type="entry name" value="Carotenoid_Oase"/>
</dbReference>
<feature type="region of interest" description="Disordered" evidence="7">
    <location>
        <begin position="337"/>
        <end position="423"/>
    </location>
</feature>
<evidence type="ECO:0000256" key="5">
    <source>
        <dbReference type="ARBA" id="ARBA00023004"/>
    </source>
</evidence>
<evidence type="ECO:0008006" key="11">
    <source>
        <dbReference type="Google" id="ProtNLM"/>
    </source>
</evidence>
<dbReference type="GO" id="GO:0046872">
    <property type="term" value="F:metal ion binding"/>
    <property type="evidence" value="ECO:0007669"/>
    <property type="project" value="UniProtKB-KW"/>
</dbReference>
<organism evidence="9 10">
    <name type="scientific">Digitaria exilis</name>
    <dbReference type="NCBI Taxonomy" id="1010633"/>
    <lineage>
        <taxon>Eukaryota</taxon>
        <taxon>Viridiplantae</taxon>
        <taxon>Streptophyta</taxon>
        <taxon>Embryophyta</taxon>
        <taxon>Tracheophyta</taxon>
        <taxon>Spermatophyta</taxon>
        <taxon>Magnoliopsida</taxon>
        <taxon>Liliopsida</taxon>
        <taxon>Poales</taxon>
        <taxon>Poaceae</taxon>
        <taxon>PACMAD clade</taxon>
        <taxon>Panicoideae</taxon>
        <taxon>Panicodae</taxon>
        <taxon>Paniceae</taxon>
        <taxon>Anthephorinae</taxon>
        <taxon>Digitaria</taxon>
    </lineage>
</organism>
<keyword evidence="3" id="KW-0809">Transit peptide</keyword>
<evidence type="ECO:0000313" key="8">
    <source>
        <dbReference type="EMBL" id="KAF8682110.1"/>
    </source>
</evidence>
<sequence>MAIWHGVASACHDFAATTFSACDRWIHACLWFRLHGDGVMLSRDFSLPDNGDAIFRWLTPSPWRVAPVLFHCQTTVTRLTRAVGSPGGWPCPSVPGREQAGARDLRSCRRRLSRRGVRLDRSLASPHAEIPLKHALPAGIEGNHTRLDPRLTAVNVLLDPVAAAPAPWMQFRQQQMSSCTARLLGAGDASKPGCSASAEVQRTDARGGETDNVPVVGCRIPGAELRLLLRSSAPQREGWAVVWPGHVPVSAAPRGRPSASRFTFACAAAVPWTRGPFKPAIPRSPTSLHQTAAPSASPLSLSILFSLFPFSLFLFLSPPPPPPPSLPSPLLRLRPRSIYTPPLPQLPKPPEPATPSIGHHRQRAQPPPASAKTHPDPPKPHHPHAILANSAEAMQSLSPSTSVSIHRRSAPAAGGSRARAPNSVRLTPRAVSSVPAECLPPASFKPAELTAPRKAAAIVAPPRPAAASPATSSPTRKAAAAAKKELNLFQRAAAAALDAFEEGFVAGVLERPHGLPKTADPAVQIAGNFAPVGERPPVHELPVSGRIPPFINGVYARNGANPCFDPVAGHHLFDGDGMVHALRIRNGVAESYACRFTETARLRQERAIGRPMFPKAIGELHGHSGIARLALFYARAACGLVDPSHGTGVANAGLVYFNGHLLAMSEDDLPYHVRVTDGGDLETVGRYDFDGQLGCAMIAHPKLDPATGELHALSYDVIKKPYLKYFYFRPDGSKSDDVEIPLDQPTMIHDFAITENFVVVPDHQVVFKLQEMLRGGSPVVLDKEKTSRFGVLPKHATDASEMAWVDVPDCFCFHLWNAWEDEVTGEVVVIGSCMTPADSIFNESDEHLESVLTEIRLDTRTGRSTRRAILPPSQQVNLEVGMVNRNLLGRKTRYAFLAVAEPWPKVSGFAKVDLETGELTKFEYGEGRFGGEPCFVPMDPAAAHPRGEDDGYVLTFVHDERAGTSELLVVNAADMRLEATVQLPSRVPFGFHGTFITANELEAQA</sequence>
<evidence type="ECO:0000313" key="9">
    <source>
        <dbReference type="EMBL" id="KAF8775122.1"/>
    </source>
</evidence>
<keyword evidence="2 6" id="KW-0479">Metal-binding</keyword>
<dbReference type="EMBL" id="JACEFO010000330">
    <property type="protein sequence ID" value="KAF8775122.1"/>
    <property type="molecule type" value="Genomic_DNA"/>
</dbReference>
<dbReference type="OrthoDB" id="1069523at2759"/>
<dbReference type="Pfam" id="PF03055">
    <property type="entry name" value="RPE65"/>
    <property type="match status" value="1"/>
</dbReference>
<evidence type="ECO:0000256" key="1">
    <source>
        <dbReference type="ARBA" id="ARBA00006787"/>
    </source>
</evidence>
<feature type="compositionally biased region" description="Pro residues" evidence="7">
    <location>
        <begin position="341"/>
        <end position="353"/>
    </location>
</feature>
<dbReference type="PANTHER" id="PTHR10543:SF134">
    <property type="entry name" value="9-CIS-EPOXYCAROTENOID DIOXYGENASE NCED3, CHLOROPLASTIC"/>
    <property type="match status" value="1"/>
</dbReference>
<feature type="compositionally biased region" description="Polar residues" evidence="7">
    <location>
        <begin position="392"/>
        <end position="404"/>
    </location>
</feature>
<keyword evidence="5 6" id="KW-0408">Iron</keyword>
<feature type="binding site" evidence="6">
    <location>
        <position position="749"/>
    </location>
    <ligand>
        <name>Fe cation</name>
        <dbReference type="ChEBI" id="CHEBI:24875"/>
        <note>catalytic</note>
    </ligand>
</feature>
<keyword evidence="10" id="KW-1185">Reference proteome</keyword>
<dbReference type="Proteomes" id="UP000636709">
    <property type="component" value="Unassembled WGS sequence"/>
</dbReference>
<dbReference type="GO" id="GO:0010436">
    <property type="term" value="F:carotenoid dioxygenase activity"/>
    <property type="evidence" value="ECO:0007669"/>
    <property type="project" value="TreeGrafter"/>
</dbReference>
<evidence type="ECO:0000256" key="7">
    <source>
        <dbReference type="SAM" id="MobiDB-lite"/>
    </source>
</evidence>
<evidence type="ECO:0000313" key="10">
    <source>
        <dbReference type="Proteomes" id="UP000636709"/>
    </source>
</evidence>
<comment type="caution">
    <text evidence="9">The sequence shown here is derived from an EMBL/GenBank/DDBJ whole genome shotgun (WGS) entry which is preliminary data.</text>
</comment>
<proteinExistence type="inferred from homology"/>
<name>A0A835KWX9_9POAL</name>
<dbReference type="AlphaFoldDB" id="A0A835KWX9"/>
<keyword evidence="4" id="KW-0223">Dioxygenase</keyword>
<evidence type="ECO:0000256" key="6">
    <source>
        <dbReference type="PIRSR" id="PIRSR604294-1"/>
    </source>
</evidence>
<feature type="compositionally biased region" description="Low complexity" evidence="7">
    <location>
        <begin position="410"/>
        <end position="421"/>
    </location>
</feature>
<feature type="binding site" evidence="6">
    <location>
        <position position="992"/>
    </location>
    <ligand>
        <name>Fe cation</name>
        <dbReference type="ChEBI" id="CHEBI:24875"/>
        <note>catalytic</note>
    </ligand>
</feature>
<evidence type="ECO:0000256" key="2">
    <source>
        <dbReference type="ARBA" id="ARBA00022723"/>
    </source>
</evidence>
<feature type="binding site" evidence="6">
    <location>
        <position position="700"/>
    </location>
    <ligand>
        <name>Fe cation</name>
        <dbReference type="ChEBI" id="CHEBI:24875"/>
        <note>catalytic</note>
    </ligand>
</feature>
<dbReference type="GO" id="GO:0016121">
    <property type="term" value="P:carotene catabolic process"/>
    <property type="evidence" value="ECO:0007669"/>
    <property type="project" value="TreeGrafter"/>
</dbReference>
<dbReference type="PANTHER" id="PTHR10543">
    <property type="entry name" value="BETA-CAROTENE DIOXYGENASE"/>
    <property type="match status" value="1"/>
</dbReference>
<keyword evidence="4" id="KW-0560">Oxidoreductase</keyword>
<reference evidence="9" key="1">
    <citation type="submission" date="2020-07" db="EMBL/GenBank/DDBJ databases">
        <title>Genome sequence and genetic diversity analysis of an under-domesticated orphan crop, white fonio (Digitaria exilis).</title>
        <authorList>
            <person name="Bennetzen J.L."/>
            <person name="Chen S."/>
            <person name="Ma X."/>
            <person name="Wang X."/>
            <person name="Yssel A.E.J."/>
            <person name="Chaluvadi S.R."/>
            <person name="Johnson M."/>
            <person name="Gangashetty P."/>
            <person name="Hamidou F."/>
            <person name="Sanogo M.D."/>
            <person name="Zwaenepoel A."/>
            <person name="Wallace J."/>
            <person name="Van De Peer Y."/>
            <person name="Van Deynze A."/>
        </authorList>
    </citation>
    <scope>NUCLEOTIDE SEQUENCE</scope>
    <source>
        <tissue evidence="9">Leaves</tissue>
    </source>
</reference>
<accession>A0A835KWX9</accession>
<dbReference type="GO" id="GO:0009570">
    <property type="term" value="C:chloroplast stroma"/>
    <property type="evidence" value="ECO:0007669"/>
    <property type="project" value="TreeGrafter"/>
</dbReference>
<evidence type="ECO:0000256" key="3">
    <source>
        <dbReference type="ARBA" id="ARBA00022946"/>
    </source>
</evidence>
<feature type="binding site" evidence="6">
    <location>
        <position position="814"/>
    </location>
    <ligand>
        <name>Fe cation</name>
        <dbReference type="ChEBI" id="CHEBI:24875"/>
        <note>catalytic</note>
    </ligand>
</feature>
<gene>
    <name evidence="9" type="ORF">HU200_004951</name>
    <name evidence="8" type="ORF">HU200_045064</name>
</gene>
<protein>
    <recommendedName>
        <fullName evidence="11">9-cis-epoxycarotenoid dioxygenase</fullName>
    </recommendedName>
</protein>
<comment type="similarity">
    <text evidence="1">Belongs to the carotenoid oxygenase family.</text>
</comment>
<evidence type="ECO:0000256" key="4">
    <source>
        <dbReference type="ARBA" id="ARBA00022964"/>
    </source>
</evidence>
<dbReference type="EMBL" id="JACEFO010002107">
    <property type="protein sequence ID" value="KAF8682110.1"/>
    <property type="molecule type" value="Genomic_DNA"/>
</dbReference>
<comment type="cofactor">
    <cofactor evidence="6">
        <name>Fe(2+)</name>
        <dbReference type="ChEBI" id="CHEBI:29033"/>
    </cofactor>
    <text evidence="6">Binds 1 Fe(2+) ion per subunit.</text>
</comment>